<dbReference type="PANTHER" id="PTHR43861">
    <property type="entry name" value="TRANS-ACONITATE 2-METHYLTRANSFERASE-RELATED"/>
    <property type="match status" value="1"/>
</dbReference>
<dbReference type="Proteomes" id="UP000290527">
    <property type="component" value="Unassembled WGS sequence"/>
</dbReference>
<reference evidence="2 3" key="1">
    <citation type="journal article" date="2019" name="Int. J. Syst. Evol. Microbiol.">
        <title>Methanofervidicoccus abyssi gen. nov., sp. nov., a hydrogenotrophic methanogen, isolated from a hydrothermal vent chimney in the Mid-Cayman Spreading Center, the Caribbean Sea.</title>
        <authorList>
            <person name="Sakai S."/>
            <person name="Takaki Y."/>
            <person name="Miyazaki M."/>
            <person name="Ogawara M."/>
            <person name="Yanagawa K."/>
            <person name="Miyazaki J."/>
            <person name="Takai K."/>
        </authorList>
    </citation>
    <scope>NUCLEOTIDE SEQUENCE [LARGE SCALE GENOMIC DNA]</scope>
    <source>
        <strain evidence="2 3">HHB</strain>
    </source>
</reference>
<dbReference type="InterPro" id="IPR029063">
    <property type="entry name" value="SAM-dependent_MTases_sf"/>
</dbReference>
<evidence type="ECO:0000259" key="1">
    <source>
        <dbReference type="Pfam" id="PF13847"/>
    </source>
</evidence>
<proteinExistence type="predicted"/>
<gene>
    <name evidence="2" type="ORF">MHHB_P1041</name>
</gene>
<dbReference type="AlphaFoldDB" id="A0A401HRP6"/>
<organism evidence="2 3">
    <name type="scientific">Methanofervidicoccus abyssi</name>
    <dbReference type="NCBI Taxonomy" id="2082189"/>
    <lineage>
        <taxon>Archaea</taxon>
        <taxon>Methanobacteriati</taxon>
        <taxon>Methanobacteriota</taxon>
        <taxon>Methanomada group</taxon>
        <taxon>Methanococci</taxon>
        <taxon>Methanococcales</taxon>
        <taxon>Methanofervidicoccus</taxon>
    </lineage>
</organism>
<dbReference type="CDD" id="cd02440">
    <property type="entry name" value="AdoMet_MTases"/>
    <property type="match status" value="1"/>
</dbReference>
<dbReference type="Pfam" id="PF13847">
    <property type="entry name" value="Methyltransf_31"/>
    <property type="match status" value="1"/>
</dbReference>
<keyword evidence="3" id="KW-1185">Reference proteome</keyword>
<protein>
    <recommendedName>
        <fullName evidence="1">Methyltransferase domain-containing protein</fullName>
    </recommendedName>
</protein>
<feature type="domain" description="Methyltransferase" evidence="1">
    <location>
        <begin position="188"/>
        <end position="295"/>
    </location>
</feature>
<dbReference type="InterPro" id="IPR025714">
    <property type="entry name" value="Methyltranfer_dom"/>
</dbReference>
<name>A0A401HRP6_9EURY</name>
<comment type="caution">
    <text evidence="2">The sequence shown here is derived from an EMBL/GenBank/DDBJ whole genome shotgun (WGS) entry which is preliminary data.</text>
</comment>
<dbReference type="SUPFAM" id="SSF53335">
    <property type="entry name" value="S-adenosyl-L-methionine-dependent methyltransferases"/>
    <property type="match status" value="1"/>
</dbReference>
<dbReference type="EMBL" id="BFAX01000004">
    <property type="protein sequence ID" value="GBF36811.1"/>
    <property type="molecule type" value="Genomic_DNA"/>
</dbReference>
<dbReference type="Gene3D" id="3.40.50.150">
    <property type="entry name" value="Vaccinia Virus protein VP39"/>
    <property type="match status" value="1"/>
</dbReference>
<evidence type="ECO:0000313" key="2">
    <source>
        <dbReference type="EMBL" id="GBF36811.1"/>
    </source>
</evidence>
<evidence type="ECO:0000313" key="3">
    <source>
        <dbReference type="Proteomes" id="UP000290527"/>
    </source>
</evidence>
<sequence length="353" mass="41616">MVRFMSIDYNYDVQGILERSNYEYEYQTDNINKLIESMDFTIKYLSSELLVAFFRQGMDFGIYGIISKYKPKIEEVNTLLGYPNSDFLNNYIKTAISLEIVYQNDDGTLELNMDKEITIRHPEYDKFMEDYSINYDYMTKLSKYALIGYNHPKIWLNFIKDADIWDIILNTSYMKSCRNVVAKFLNLDNGDHVLDVGCGSRSPEFYASKISPRGWYTGIDISKNLLKMAEIRTKKWNFGNIVLKNIDFHDAIIKNKYDYVICTYTLKYVSSPRIFLKKMMDALCPGGKLFIAEEFFTDLAKDVNVELFEFYNRLNKFFKRYLSKKEILDSLEKMGYDFRYKVLGSGMLVIERV</sequence>
<accession>A0A401HRP6</accession>